<dbReference type="InterPro" id="IPR000276">
    <property type="entry name" value="GPCR_Rhodpsn"/>
</dbReference>
<evidence type="ECO:0000256" key="2">
    <source>
        <dbReference type="ARBA" id="ARBA00022475"/>
    </source>
</evidence>
<dbReference type="PRINTS" id="PR00237">
    <property type="entry name" value="GPCRRHODOPSN"/>
</dbReference>
<feature type="transmembrane region" description="Helical" evidence="11">
    <location>
        <begin position="260"/>
        <end position="283"/>
    </location>
</feature>
<keyword evidence="6 11" id="KW-0472">Membrane</keyword>
<evidence type="ECO:0000256" key="10">
    <source>
        <dbReference type="RuleBase" id="RU000688"/>
    </source>
</evidence>
<feature type="transmembrane region" description="Helical" evidence="11">
    <location>
        <begin position="20"/>
        <end position="45"/>
    </location>
</feature>
<reference evidence="13" key="1">
    <citation type="journal article" date="2023" name="Front. Mar. Sci.">
        <title>A new Merluccius polli reference genome to investigate the effects of global change in West African waters.</title>
        <authorList>
            <person name="Mateo J.L."/>
            <person name="Blanco-Fernandez C."/>
            <person name="Garcia-Vazquez E."/>
            <person name="Machado-Schiaffino G."/>
        </authorList>
    </citation>
    <scope>NUCLEOTIDE SEQUENCE</scope>
    <source>
        <strain evidence="13">C29</strain>
        <tissue evidence="13">Fin</tissue>
    </source>
</reference>
<keyword evidence="14" id="KW-1185">Reference proteome</keyword>
<dbReference type="PROSITE" id="PS50262">
    <property type="entry name" value="G_PROTEIN_RECEP_F1_2"/>
    <property type="match status" value="1"/>
</dbReference>
<evidence type="ECO:0000256" key="5">
    <source>
        <dbReference type="ARBA" id="ARBA00023040"/>
    </source>
</evidence>
<evidence type="ECO:0000313" key="14">
    <source>
        <dbReference type="Proteomes" id="UP001174136"/>
    </source>
</evidence>
<evidence type="ECO:0000313" key="13">
    <source>
        <dbReference type="EMBL" id="KAK0135499.1"/>
    </source>
</evidence>
<dbReference type="GO" id="GO:0005886">
    <property type="term" value="C:plasma membrane"/>
    <property type="evidence" value="ECO:0007669"/>
    <property type="project" value="UniProtKB-SubCell"/>
</dbReference>
<accession>A0AA47M8K1</accession>
<dbReference type="GO" id="GO:0007200">
    <property type="term" value="P:phospholipase C-activating G protein-coupled receptor signaling pathway"/>
    <property type="evidence" value="ECO:0007669"/>
    <property type="project" value="TreeGrafter"/>
</dbReference>
<dbReference type="Pfam" id="PF00001">
    <property type="entry name" value="7tm_1"/>
    <property type="match status" value="1"/>
</dbReference>
<name>A0AA47M8K1_MERPO</name>
<sequence length="310" mass="35234">MTTLNCSFVEVDHLMKYLELVFYVPIFLLGVVLNVLALLLFCVFLSKWTEATIYMTNLVFMDLLLLFPLPFKMHAASNKWAAHHRGFCSFLESLYFVGMYGSIYTITCISVDRWLAICYPFRAKRLRSPAAALGTCVAVWVAMVAAISPIYGFREAIDGDFHCFHGFSKKAWRPAVIVCLEVLGFLWPALVLVCCSTQTIWTLDRSGQQSPKSRACVRVIYSSLFAFLAPFTPSHLAILLQFLVHQGVIQDCKTKTRVSLFLQMAMCLSNITCCLDAVCYYFIAREVRSPKRVRSLRLTVTERLRSTSEM</sequence>
<evidence type="ECO:0000256" key="11">
    <source>
        <dbReference type="SAM" id="Phobius"/>
    </source>
</evidence>
<comment type="subcellular location">
    <subcellularLocation>
        <location evidence="1">Cell membrane</location>
        <topology evidence="1">Multi-pass membrane protein</topology>
    </subcellularLocation>
</comment>
<dbReference type="FunFam" id="1.20.1070.10:FF:000142">
    <property type="entry name" value="G protein-coupled receptor 55"/>
    <property type="match status" value="1"/>
</dbReference>
<keyword evidence="2" id="KW-1003">Cell membrane</keyword>
<feature type="transmembrane region" description="Helical" evidence="11">
    <location>
        <begin position="93"/>
        <end position="111"/>
    </location>
</feature>
<dbReference type="EMBL" id="JAOPHQ010005422">
    <property type="protein sequence ID" value="KAK0135499.1"/>
    <property type="molecule type" value="Genomic_DNA"/>
</dbReference>
<keyword evidence="3 10" id="KW-0812">Transmembrane</keyword>
<evidence type="ECO:0000256" key="6">
    <source>
        <dbReference type="ARBA" id="ARBA00023136"/>
    </source>
</evidence>
<dbReference type="Proteomes" id="UP001174136">
    <property type="component" value="Unassembled WGS sequence"/>
</dbReference>
<gene>
    <name evidence="13" type="primary">Gpr55</name>
    <name evidence="13" type="ORF">N1851_028650</name>
</gene>
<evidence type="ECO:0000256" key="3">
    <source>
        <dbReference type="ARBA" id="ARBA00022692"/>
    </source>
</evidence>
<dbReference type="GO" id="GO:0035025">
    <property type="term" value="P:positive regulation of Rho protein signal transduction"/>
    <property type="evidence" value="ECO:0007669"/>
    <property type="project" value="TreeGrafter"/>
</dbReference>
<keyword evidence="7 10" id="KW-0675">Receptor</keyword>
<organism evidence="13 14">
    <name type="scientific">Merluccius polli</name>
    <name type="common">Benguela hake</name>
    <name type="synonym">Merluccius cadenati</name>
    <dbReference type="NCBI Taxonomy" id="89951"/>
    <lineage>
        <taxon>Eukaryota</taxon>
        <taxon>Metazoa</taxon>
        <taxon>Chordata</taxon>
        <taxon>Craniata</taxon>
        <taxon>Vertebrata</taxon>
        <taxon>Euteleostomi</taxon>
        <taxon>Actinopterygii</taxon>
        <taxon>Neopterygii</taxon>
        <taxon>Teleostei</taxon>
        <taxon>Neoteleostei</taxon>
        <taxon>Acanthomorphata</taxon>
        <taxon>Zeiogadaria</taxon>
        <taxon>Gadariae</taxon>
        <taxon>Gadiformes</taxon>
        <taxon>Gadoidei</taxon>
        <taxon>Merlucciidae</taxon>
        <taxon>Merluccius</taxon>
    </lineage>
</organism>
<evidence type="ECO:0000256" key="7">
    <source>
        <dbReference type="ARBA" id="ARBA00023170"/>
    </source>
</evidence>
<dbReference type="PANTHER" id="PTHR24232:SF56">
    <property type="entry name" value="G-PROTEIN COUPLED RECEPTOR 55"/>
    <property type="match status" value="1"/>
</dbReference>
<keyword evidence="5 10" id="KW-0297">G-protein coupled receptor</keyword>
<dbReference type="PROSITE" id="PS00237">
    <property type="entry name" value="G_PROTEIN_RECEP_F1_1"/>
    <property type="match status" value="1"/>
</dbReference>
<keyword evidence="8" id="KW-0325">Glycoprotein</keyword>
<evidence type="ECO:0000256" key="1">
    <source>
        <dbReference type="ARBA" id="ARBA00004651"/>
    </source>
</evidence>
<dbReference type="InterPro" id="IPR017452">
    <property type="entry name" value="GPCR_Rhodpsn_7TM"/>
</dbReference>
<evidence type="ECO:0000259" key="12">
    <source>
        <dbReference type="PROSITE" id="PS50262"/>
    </source>
</evidence>
<feature type="transmembrane region" description="Helical" evidence="11">
    <location>
        <begin position="215"/>
        <end position="240"/>
    </location>
</feature>
<keyword evidence="4 11" id="KW-1133">Transmembrane helix</keyword>
<proteinExistence type="inferred from homology"/>
<dbReference type="AlphaFoldDB" id="A0AA47M8K1"/>
<feature type="domain" description="G-protein coupled receptors family 1 profile" evidence="12">
    <location>
        <begin position="33"/>
        <end position="280"/>
    </location>
</feature>
<evidence type="ECO:0000256" key="9">
    <source>
        <dbReference type="ARBA" id="ARBA00023224"/>
    </source>
</evidence>
<dbReference type="Gene3D" id="1.20.1070.10">
    <property type="entry name" value="Rhodopsin 7-helix transmembrane proteins"/>
    <property type="match status" value="1"/>
</dbReference>
<dbReference type="SUPFAM" id="SSF81321">
    <property type="entry name" value="Family A G protein-coupled receptor-like"/>
    <property type="match status" value="1"/>
</dbReference>
<comment type="caution">
    <text evidence="13">The sequence shown here is derived from an EMBL/GenBank/DDBJ whole genome shotgun (WGS) entry which is preliminary data.</text>
</comment>
<feature type="transmembrane region" description="Helical" evidence="11">
    <location>
        <begin position="131"/>
        <end position="151"/>
    </location>
</feature>
<dbReference type="GO" id="GO:0004930">
    <property type="term" value="F:G protein-coupled receptor activity"/>
    <property type="evidence" value="ECO:0007669"/>
    <property type="project" value="UniProtKB-KW"/>
</dbReference>
<comment type="similarity">
    <text evidence="10">Belongs to the G-protein coupled receptor 1 family.</text>
</comment>
<evidence type="ECO:0000256" key="8">
    <source>
        <dbReference type="ARBA" id="ARBA00023180"/>
    </source>
</evidence>
<dbReference type="PANTHER" id="PTHR24232">
    <property type="entry name" value="G-PROTEIN COUPLED RECEPTOR"/>
    <property type="match status" value="1"/>
</dbReference>
<keyword evidence="9 10" id="KW-0807">Transducer</keyword>
<feature type="transmembrane region" description="Helical" evidence="11">
    <location>
        <begin position="52"/>
        <end position="73"/>
    </location>
</feature>
<evidence type="ECO:0000256" key="4">
    <source>
        <dbReference type="ARBA" id="ARBA00022989"/>
    </source>
</evidence>
<protein>
    <submittedName>
        <fullName evidence="13">G-protein coupled receptor 55</fullName>
    </submittedName>
</protein>
<feature type="transmembrane region" description="Helical" evidence="11">
    <location>
        <begin position="171"/>
        <end position="194"/>
    </location>
</feature>